<gene>
    <name evidence="7" type="ORF">ENS31_03030</name>
</gene>
<dbReference type="AlphaFoldDB" id="A0A7V2ZIL2"/>
<accession>A0A7V2ZIL2</accession>
<dbReference type="PANTHER" id="PTHR37422:SF17">
    <property type="entry name" value="O-ANTIGEN LIGASE"/>
    <property type="match status" value="1"/>
</dbReference>
<dbReference type="InterPro" id="IPR051533">
    <property type="entry name" value="WaaL-like"/>
</dbReference>
<evidence type="ECO:0000256" key="3">
    <source>
        <dbReference type="ARBA" id="ARBA00022989"/>
    </source>
</evidence>
<evidence type="ECO:0000256" key="1">
    <source>
        <dbReference type="ARBA" id="ARBA00004141"/>
    </source>
</evidence>
<feature type="transmembrane region" description="Helical" evidence="5">
    <location>
        <begin position="107"/>
        <end position="125"/>
    </location>
</feature>
<feature type="transmembrane region" description="Helical" evidence="5">
    <location>
        <begin position="337"/>
        <end position="355"/>
    </location>
</feature>
<evidence type="ECO:0000256" key="2">
    <source>
        <dbReference type="ARBA" id="ARBA00022692"/>
    </source>
</evidence>
<comment type="caution">
    <text evidence="7">The sequence shown here is derived from an EMBL/GenBank/DDBJ whole genome shotgun (WGS) entry which is preliminary data.</text>
</comment>
<dbReference type="Pfam" id="PF04932">
    <property type="entry name" value="Wzy_C"/>
    <property type="match status" value="1"/>
</dbReference>
<evidence type="ECO:0000313" key="7">
    <source>
        <dbReference type="EMBL" id="HFI90488.1"/>
    </source>
</evidence>
<feature type="transmembrane region" description="Helical" evidence="5">
    <location>
        <begin position="12"/>
        <end position="31"/>
    </location>
</feature>
<feature type="transmembrane region" description="Helical" evidence="5">
    <location>
        <begin position="362"/>
        <end position="381"/>
    </location>
</feature>
<evidence type="ECO:0000259" key="6">
    <source>
        <dbReference type="Pfam" id="PF04932"/>
    </source>
</evidence>
<evidence type="ECO:0000256" key="5">
    <source>
        <dbReference type="SAM" id="Phobius"/>
    </source>
</evidence>
<feature type="transmembrane region" description="Helical" evidence="5">
    <location>
        <begin position="81"/>
        <end position="101"/>
    </location>
</feature>
<keyword evidence="3 5" id="KW-1133">Transmembrane helix</keyword>
<proteinExistence type="predicted"/>
<keyword evidence="7" id="KW-0436">Ligase</keyword>
<keyword evidence="2 5" id="KW-0812">Transmembrane</keyword>
<evidence type="ECO:0000256" key="4">
    <source>
        <dbReference type="ARBA" id="ARBA00023136"/>
    </source>
</evidence>
<keyword evidence="4 5" id="KW-0472">Membrane</keyword>
<feature type="transmembrane region" description="Helical" evidence="5">
    <location>
        <begin position="245"/>
        <end position="263"/>
    </location>
</feature>
<organism evidence="7">
    <name type="scientific">Ignavibacterium album</name>
    <dbReference type="NCBI Taxonomy" id="591197"/>
    <lineage>
        <taxon>Bacteria</taxon>
        <taxon>Pseudomonadati</taxon>
        <taxon>Ignavibacteriota</taxon>
        <taxon>Ignavibacteria</taxon>
        <taxon>Ignavibacteriales</taxon>
        <taxon>Ignavibacteriaceae</taxon>
        <taxon>Ignavibacterium</taxon>
    </lineage>
</organism>
<feature type="transmembrane region" description="Helical" evidence="5">
    <location>
        <begin position="387"/>
        <end position="404"/>
    </location>
</feature>
<dbReference type="PANTHER" id="PTHR37422">
    <property type="entry name" value="TEICHURONIC ACID BIOSYNTHESIS PROTEIN TUAE"/>
    <property type="match status" value="1"/>
</dbReference>
<feature type="transmembrane region" description="Helical" evidence="5">
    <location>
        <begin position="132"/>
        <end position="150"/>
    </location>
</feature>
<comment type="subcellular location">
    <subcellularLocation>
        <location evidence="1">Membrane</location>
        <topology evidence="1">Multi-pass membrane protein</topology>
    </subcellularLocation>
</comment>
<name>A0A7V2ZIL2_9BACT</name>
<feature type="transmembrane region" description="Helical" evidence="5">
    <location>
        <begin position="51"/>
        <end position="69"/>
    </location>
</feature>
<dbReference type="EMBL" id="DSUJ01000008">
    <property type="protein sequence ID" value="HFI90488.1"/>
    <property type="molecule type" value="Genomic_DNA"/>
</dbReference>
<feature type="transmembrane region" description="Helical" evidence="5">
    <location>
        <begin position="193"/>
        <end position="211"/>
    </location>
</feature>
<feature type="transmembrane region" description="Helical" evidence="5">
    <location>
        <begin position="170"/>
        <end position="186"/>
    </location>
</feature>
<feature type="domain" description="O-antigen ligase-related" evidence="6">
    <location>
        <begin position="202"/>
        <end position="345"/>
    </location>
</feature>
<reference evidence="7" key="1">
    <citation type="journal article" date="2020" name="mSystems">
        <title>Genome- and Community-Level Interaction Insights into Carbon Utilization and Element Cycling Functions of Hydrothermarchaeota in Hydrothermal Sediment.</title>
        <authorList>
            <person name="Zhou Z."/>
            <person name="Liu Y."/>
            <person name="Xu W."/>
            <person name="Pan J."/>
            <person name="Luo Z.H."/>
            <person name="Li M."/>
        </authorList>
    </citation>
    <scope>NUCLEOTIDE SEQUENCE [LARGE SCALE GENOMIC DNA]</scope>
    <source>
        <strain evidence="7">SpSt-479</strain>
    </source>
</reference>
<sequence length="429" mass="49206">MRLTNVLNKVLDYKNIALANFTILVFVSFFGTSMPFRYERADFGSTNPVNQVVYSLLFLSSLILLIVKKEVVFDFIRKEKFLTIFILYAVLSAIWADYPVISFRRSFQLFTIYQVVLTSLILIDFHKQLKQIKIIITLYTIVSAVAIVVVPDAIDPAFGSPRGLTGQKNAFSQMFVLIFLLYLILNQFSMDNLNKLITLGGIIISAFFVLISLSTTGLMAVLYIIALMGIFKVDTIFKDLRIGRAFSLLLLTILISFALLFSLNSDFLEIVISQYFGKDLTFTGRTEKWEMMMYQISRHFWFGCGYDSFWDVPGNLVAFYDIGNTAHNGFIEIFNELGLFGFLMMISAFIAHFYRAVKANRIFNITALIAILLLNLTESALFRGRGALSFVLIWILLFNSLEYFRHKQKEKNSFFLFNKETLKNKAIEV</sequence>
<dbReference type="InterPro" id="IPR007016">
    <property type="entry name" value="O-antigen_ligase-rel_domated"/>
</dbReference>
<dbReference type="GO" id="GO:0016874">
    <property type="term" value="F:ligase activity"/>
    <property type="evidence" value="ECO:0007669"/>
    <property type="project" value="UniProtKB-KW"/>
</dbReference>
<protein>
    <submittedName>
        <fullName evidence="7">O-antigen ligase family protein</fullName>
    </submittedName>
</protein>
<dbReference type="GO" id="GO:0016020">
    <property type="term" value="C:membrane"/>
    <property type="evidence" value="ECO:0007669"/>
    <property type="project" value="UniProtKB-SubCell"/>
</dbReference>